<dbReference type="AlphaFoldDB" id="A0A392R4T4"/>
<dbReference type="EMBL" id="LXQA010182350">
    <property type="protein sequence ID" value="MCI30810.1"/>
    <property type="molecule type" value="Genomic_DNA"/>
</dbReference>
<sequence length="28" mass="3118">ALKLVISECKPKAKIVDICEKGDAFIRE</sequence>
<proteinExistence type="predicted"/>
<protein>
    <submittedName>
        <fullName evidence="1">Proliferation-associated protein 2G4-like</fullName>
    </submittedName>
</protein>
<comment type="caution">
    <text evidence="1">The sequence shown here is derived from an EMBL/GenBank/DDBJ whole genome shotgun (WGS) entry which is preliminary data.</text>
</comment>
<organism evidence="1 2">
    <name type="scientific">Trifolium medium</name>
    <dbReference type="NCBI Taxonomy" id="97028"/>
    <lineage>
        <taxon>Eukaryota</taxon>
        <taxon>Viridiplantae</taxon>
        <taxon>Streptophyta</taxon>
        <taxon>Embryophyta</taxon>
        <taxon>Tracheophyta</taxon>
        <taxon>Spermatophyta</taxon>
        <taxon>Magnoliopsida</taxon>
        <taxon>eudicotyledons</taxon>
        <taxon>Gunneridae</taxon>
        <taxon>Pentapetalae</taxon>
        <taxon>rosids</taxon>
        <taxon>fabids</taxon>
        <taxon>Fabales</taxon>
        <taxon>Fabaceae</taxon>
        <taxon>Papilionoideae</taxon>
        <taxon>50 kb inversion clade</taxon>
        <taxon>NPAAA clade</taxon>
        <taxon>Hologalegina</taxon>
        <taxon>IRL clade</taxon>
        <taxon>Trifolieae</taxon>
        <taxon>Trifolium</taxon>
    </lineage>
</organism>
<keyword evidence="2" id="KW-1185">Reference proteome</keyword>
<evidence type="ECO:0000313" key="2">
    <source>
        <dbReference type="Proteomes" id="UP000265520"/>
    </source>
</evidence>
<name>A0A392R4T4_9FABA</name>
<accession>A0A392R4T4</accession>
<evidence type="ECO:0000313" key="1">
    <source>
        <dbReference type="EMBL" id="MCI30810.1"/>
    </source>
</evidence>
<dbReference type="Gene3D" id="3.90.230.10">
    <property type="entry name" value="Creatinase/methionine aminopeptidase superfamily"/>
    <property type="match status" value="1"/>
</dbReference>
<feature type="non-terminal residue" evidence="1">
    <location>
        <position position="1"/>
    </location>
</feature>
<reference evidence="1 2" key="1">
    <citation type="journal article" date="2018" name="Front. Plant Sci.">
        <title>Red Clover (Trifolium pratense) and Zigzag Clover (T. medium) - A Picture of Genomic Similarities and Differences.</title>
        <authorList>
            <person name="Dluhosova J."/>
            <person name="Istvanek J."/>
            <person name="Nedelnik J."/>
            <person name="Repkova J."/>
        </authorList>
    </citation>
    <scope>NUCLEOTIDE SEQUENCE [LARGE SCALE GENOMIC DNA]</scope>
    <source>
        <strain evidence="2">cv. 10/8</strain>
        <tissue evidence="1">Leaf</tissue>
    </source>
</reference>
<dbReference type="Proteomes" id="UP000265520">
    <property type="component" value="Unassembled WGS sequence"/>
</dbReference>
<dbReference type="InterPro" id="IPR036005">
    <property type="entry name" value="Creatinase/aminopeptidase-like"/>
</dbReference>